<keyword evidence="3 7" id="KW-0805">Transcription regulation</keyword>
<organism evidence="10 11">
    <name type="scientific">Rhizophagus irregularis (strain DAOM 197198w)</name>
    <name type="common">Glomus intraradices</name>
    <dbReference type="NCBI Taxonomy" id="1432141"/>
    <lineage>
        <taxon>Eukaryota</taxon>
        <taxon>Fungi</taxon>
        <taxon>Fungi incertae sedis</taxon>
        <taxon>Mucoromycota</taxon>
        <taxon>Glomeromycotina</taxon>
        <taxon>Glomeromycetes</taxon>
        <taxon>Glomerales</taxon>
        <taxon>Glomeraceae</taxon>
        <taxon>Rhizophagus</taxon>
    </lineage>
</organism>
<evidence type="ECO:0000256" key="7">
    <source>
        <dbReference type="RuleBase" id="RU361124"/>
    </source>
</evidence>
<feature type="compositionally biased region" description="Polar residues" evidence="8">
    <location>
        <begin position="612"/>
        <end position="638"/>
    </location>
</feature>
<keyword evidence="4 7" id="KW-0804">Transcription</keyword>
<feature type="region of interest" description="Disordered" evidence="8">
    <location>
        <begin position="478"/>
        <end position="511"/>
    </location>
</feature>
<comment type="subcellular location">
    <subcellularLocation>
        <location evidence="1 7">Nucleus</location>
    </subcellularLocation>
</comment>
<evidence type="ECO:0000256" key="2">
    <source>
        <dbReference type="ARBA" id="ARBA00008035"/>
    </source>
</evidence>
<feature type="compositionally biased region" description="Basic and acidic residues" evidence="8">
    <location>
        <begin position="540"/>
        <end position="556"/>
    </location>
</feature>
<reference evidence="10 11" key="1">
    <citation type="submission" date="2014-02" db="EMBL/GenBank/DDBJ databases">
        <title>Single nucleus genome sequencing reveals high similarity among nuclei of an endomycorrhizal fungus.</title>
        <authorList>
            <person name="Lin K."/>
            <person name="Geurts R."/>
            <person name="Zhang Z."/>
            <person name="Limpens E."/>
            <person name="Saunders D.G."/>
            <person name="Mu D."/>
            <person name="Pang E."/>
            <person name="Cao H."/>
            <person name="Cha H."/>
            <person name="Lin T."/>
            <person name="Zhou Q."/>
            <person name="Shang Y."/>
            <person name="Li Y."/>
            <person name="Ivanov S."/>
            <person name="Sharma T."/>
            <person name="Velzen R.V."/>
            <person name="Ruijter N.D."/>
            <person name="Aanen D.K."/>
            <person name="Win J."/>
            <person name="Kamoun S."/>
            <person name="Bisseling T."/>
            <person name="Huang S."/>
        </authorList>
    </citation>
    <scope>NUCLEOTIDE SEQUENCE [LARGE SCALE GENOMIC DNA]</scope>
    <source>
        <strain evidence="11">DAOM197198w</strain>
    </source>
</reference>
<gene>
    <name evidence="10" type="ORF">RirG_081530</name>
</gene>
<comment type="function">
    <text evidence="6">Component of the NuA4 histone acetyltransferase complex which is involved in transcriptional activation of selected genes principally by acetylation of nucleosomal histone H4 and H2A. The NuA4 complex is also involved in DNA repair. Involved in gene silencing by neighboring heterochromatin, blockage of the silencing spreading along the chromosome, and required for cell cycle progression through G2/M.</text>
</comment>
<comment type="similarity">
    <text evidence="2 7">Belongs to the enhancer of polycomb family.</text>
</comment>
<keyword evidence="5 7" id="KW-0539">Nucleus</keyword>
<accession>A0A015MWG4</accession>
<evidence type="ECO:0000313" key="10">
    <source>
        <dbReference type="EMBL" id="EXX71098.1"/>
    </source>
</evidence>
<evidence type="ECO:0000256" key="1">
    <source>
        <dbReference type="ARBA" id="ARBA00004123"/>
    </source>
</evidence>
<feature type="region of interest" description="Disordered" evidence="8">
    <location>
        <begin position="524"/>
        <end position="567"/>
    </location>
</feature>
<feature type="compositionally biased region" description="Polar residues" evidence="8">
    <location>
        <begin position="589"/>
        <end position="605"/>
    </location>
</feature>
<protein>
    <recommendedName>
        <fullName evidence="7">Enhancer of polycomb-like protein</fullName>
    </recommendedName>
</protein>
<feature type="compositionally biased region" description="Polar residues" evidence="8">
    <location>
        <begin position="524"/>
        <end position="535"/>
    </location>
</feature>
<comment type="caution">
    <text evidence="10">The sequence shown here is derived from an EMBL/GenBank/DDBJ whole genome shotgun (WGS) entry which is preliminary data.</text>
</comment>
<feature type="compositionally biased region" description="Polar residues" evidence="8">
    <location>
        <begin position="482"/>
        <end position="511"/>
    </location>
</feature>
<feature type="region of interest" description="Disordered" evidence="8">
    <location>
        <begin position="726"/>
        <end position="753"/>
    </location>
</feature>
<dbReference type="PANTHER" id="PTHR14898">
    <property type="entry name" value="ENHANCER OF POLYCOMB"/>
    <property type="match status" value="1"/>
</dbReference>
<evidence type="ECO:0000313" key="11">
    <source>
        <dbReference type="Proteomes" id="UP000022910"/>
    </source>
</evidence>
<evidence type="ECO:0000256" key="6">
    <source>
        <dbReference type="ARBA" id="ARBA00025513"/>
    </source>
</evidence>
<dbReference type="InterPro" id="IPR019542">
    <property type="entry name" value="Enhancer_polycomb-like_N"/>
</dbReference>
<dbReference type="STRING" id="1432141.A0A015MWG4"/>
<dbReference type="GO" id="GO:0006357">
    <property type="term" value="P:regulation of transcription by RNA polymerase II"/>
    <property type="evidence" value="ECO:0007669"/>
    <property type="project" value="InterPro"/>
</dbReference>
<evidence type="ECO:0000256" key="8">
    <source>
        <dbReference type="SAM" id="MobiDB-lite"/>
    </source>
</evidence>
<dbReference type="OrthoDB" id="435275at2759"/>
<name>A0A015MWG4_RHIIW</name>
<proteinExistence type="inferred from homology"/>
<feature type="region of interest" description="Disordered" evidence="8">
    <location>
        <begin position="1118"/>
        <end position="1156"/>
    </location>
</feature>
<dbReference type="Pfam" id="PF10513">
    <property type="entry name" value="EPL1"/>
    <property type="match status" value="1"/>
</dbReference>
<evidence type="ECO:0000256" key="4">
    <source>
        <dbReference type="ARBA" id="ARBA00023163"/>
    </source>
</evidence>
<dbReference type="EMBL" id="JEMT01016262">
    <property type="protein sequence ID" value="EXX71098.1"/>
    <property type="molecule type" value="Genomic_DNA"/>
</dbReference>
<feature type="region of interest" description="Disordered" evidence="8">
    <location>
        <begin position="589"/>
        <end position="645"/>
    </location>
</feature>
<keyword evidence="11" id="KW-1185">Reference proteome</keyword>
<dbReference type="InterPro" id="IPR024943">
    <property type="entry name" value="Enhancer_polycomb"/>
</dbReference>
<evidence type="ECO:0000256" key="3">
    <source>
        <dbReference type="ARBA" id="ARBA00023015"/>
    </source>
</evidence>
<feature type="domain" description="Enhancer of polycomb-like N-terminal" evidence="9">
    <location>
        <begin position="15"/>
        <end position="162"/>
    </location>
</feature>
<evidence type="ECO:0000259" key="9">
    <source>
        <dbReference type="Pfam" id="PF10513"/>
    </source>
</evidence>
<dbReference type="HOGENOM" id="CLU_275847_0_0_1"/>
<dbReference type="Proteomes" id="UP000022910">
    <property type="component" value="Unassembled WGS sequence"/>
</dbReference>
<feature type="compositionally biased region" description="Low complexity" evidence="8">
    <location>
        <begin position="1124"/>
        <end position="1144"/>
    </location>
</feature>
<dbReference type="GO" id="GO:0035267">
    <property type="term" value="C:NuA4 histone acetyltransferase complex"/>
    <property type="evidence" value="ECO:0007669"/>
    <property type="project" value="InterPro"/>
</dbReference>
<sequence length="1156" mass="129381">MTFLQNSTINRKSFRHRKVDNKKPLRIYTPGEINEDDCIPVSRAGIEIETGVEKEEEEEWHLVNALKLRTESMEKGATASGKATIPVPTSSRRISYYADVYQTHKWKKPSTYVKFSLPVEECIGCLYCMDEKDDIWLAEHKQKNNSTLTEDQFEEIMQHFENVAKNKPQLLAKKQFPSWQDCEACLSESLLVLKSEAEKVYSYWKNKRWDRLKQYQKVGPLMFEIKTQEGKDEEDHPWTCFRRRELKPIRRTRRTETASFDKLRKIRKDINSGRQIMVHVTMREKTKKQKIELDRKIFEKECTARELRKKLGIRNEISHEQPKKSRKSSLADLLGVTKTKSGIKLSKKDDEYPMTDITDYPYLVQRKSLAASYFRKFDSLKPTDRNSIQCTAFRSRFGRGGRRRRIIDRLDVFSYRRIRETNERYKYDSDGIDDVFSDDELNQDDEEKEENYTENIIRFHLFKEEDYQNLGVYRRIQKEKQSSPTKQQSFDALTGNNIPAQNPQHTPLTLTNPEQRINELRLASRSNTESRTVSQLDARANQDSRQKIDLDHRTGADSRINNMRNNGLDARANVNNISNVDSRTFIDSRTYNGLNRNQSVNTESSTSRDPRLNSNSPSTPRLNSDSRTGSRLVNSVNTADPRAHNGLILRPTVTLNHRENMTNPYRRPIPKNIRMPDDPNNNSIGGVTNVVSALNGLTPASLAVGSNNTSISATSSLAKNPITQINSSARPLSSNNNTNGQGNGDGLTRTLSNPGMITNNAGQLVGQILMSSSGQMLDPSKINVNSAGQLEAQKINTVKQQRNRVQFTPEQISQLSDSNPAFMQQMQKIMSMKSSSNPSTSTVTQQINNQNSQRQTTVQTSRQQNITVPSVGSNIPSNSTVPQNIVLSSGMVQSPMRQNNIVQSSGSSGSVPQNFALANGFNISPSSGSSNVRQNIVQSNGVLRQQNVSIGVNGSQNNVNANISLGSQTINVNPNVTIGTNGPQRFVHPIHQNGIVNINNMPGVISTNGQSTPIRTINLGNRSYTLGAANNMVQLNGMRPGLANMGVNPINARHLGTSTNLRQVSTGAAIPNLTYQNGFNVIANSGANFGHTNLNQMVPIMSQNVLNGAMLNNLILPSQSPRQNNVSPSSVSTSNGGNNSVGTPSPQPQAEQRTVR</sequence>
<dbReference type="GO" id="GO:0005634">
    <property type="term" value="C:nucleus"/>
    <property type="evidence" value="ECO:0007669"/>
    <property type="project" value="UniProtKB-SubCell"/>
</dbReference>
<evidence type="ECO:0000256" key="5">
    <source>
        <dbReference type="ARBA" id="ARBA00023242"/>
    </source>
</evidence>
<dbReference type="AlphaFoldDB" id="A0A015MWG4"/>